<reference evidence="3" key="1">
    <citation type="journal article" date="2022" name="Int. J. Mol. Sci.">
        <title>Draft Genome of Tanacetum Coccineum: Genomic Comparison of Closely Related Tanacetum-Family Plants.</title>
        <authorList>
            <person name="Yamashiro T."/>
            <person name="Shiraishi A."/>
            <person name="Nakayama K."/>
            <person name="Satake H."/>
        </authorList>
    </citation>
    <scope>NUCLEOTIDE SEQUENCE</scope>
</reference>
<protein>
    <submittedName>
        <fullName evidence="3">Cysteine-rich receptor-like protein kinase</fullName>
    </submittedName>
</protein>
<proteinExistence type="predicted"/>
<evidence type="ECO:0000313" key="4">
    <source>
        <dbReference type="Proteomes" id="UP001151760"/>
    </source>
</evidence>
<dbReference type="EMBL" id="BQNB010008508">
    <property type="protein sequence ID" value="GJS50334.1"/>
    <property type="molecule type" value="Genomic_DNA"/>
</dbReference>
<comment type="caution">
    <text evidence="3">The sequence shown here is derived from an EMBL/GenBank/DDBJ whole genome shotgun (WGS) entry which is preliminary data.</text>
</comment>
<evidence type="ECO:0000259" key="2">
    <source>
        <dbReference type="Pfam" id="PF00078"/>
    </source>
</evidence>
<reference evidence="3" key="2">
    <citation type="submission" date="2022-01" db="EMBL/GenBank/DDBJ databases">
        <authorList>
            <person name="Yamashiro T."/>
            <person name="Shiraishi A."/>
            <person name="Satake H."/>
            <person name="Nakayama K."/>
        </authorList>
    </citation>
    <scope>NUCLEOTIDE SEQUENCE</scope>
</reference>
<feature type="region of interest" description="Disordered" evidence="1">
    <location>
        <begin position="302"/>
        <end position="321"/>
    </location>
</feature>
<dbReference type="PANTHER" id="PTHR31635">
    <property type="entry name" value="REVERSE TRANSCRIPTASE DOMAIN-CONTAINING PROTEIN-RELATED"/>
    <property type="match status" value="1"/>
</dbReference>
<keyword evidence="4" id="KW-1185">Reference proteome</keyword>
<dbReference type="Proteomes" id="UP001151760">
    <property type="component" value="Unassembled WGS sequence"/>
</dbReference>
<dbReference type="InterPro" id="IPR000477">
    <property type="entry name" value="RT_dom"/>
</dbReference>
<dbReference type="SUPFAM" id="SSF56672">
    <property type="entry name" value="DNA/RNA polymerases"/>
    <property type="match status" value="1"/>
</dbReference>
<dbReference type="Pfam" id="PF00078">
    <property type="entry name" value="RVT_1"/>
    <property type="match status" value="1"/>
</dbReference>
<accession>A0ABQ4WBQ2</accession>
<dbReference type="PANTHER" id="PTHR31635:SF196">
    <property type="entry name" value="REVERSE TRANSCRIPTASE DOMAIN-CONTAINING PROTEIN-RELATED"/>
    <property type="match status" value="1"/>
</dbReference>
<feature type="compositionally biased region" description="Basic and acidic residues" evidence="1">
    <location>
        <begin position="302"/>
        <end position="311"/>
    </location>
</feature>
<gene>
    <name evidence="3" type="ORF">Tco_0600455</name>
</gene>
<sequence>MPSFSNPLFRGLSDVEASFLESSYLLMRYRKLCGIVSVQRPLGRMALFLTSLNLSGINPLGFSYYRPISLIGCIYKVIAKVLASRLAKVTDSIIRHNQSTFIKGRQIFDGCLISNEIIRMVSHENSKLLLFKVDFEKAFDCFNLNFTFKVMRQMGFDSKWRDWIASWLSSASIYVMINGSPSKEFMIERGLCQGNPISLLLFLIVVEALQVNIFEACNKGLYNGFSLAGCGANVKEVGVLENLKVALGNEGFTDIDLRYMGGLLRKNPKSKDGVVASEQIGKQSEDPFNIYSLLNKDKMKNNKEASTKESLEYPPGFTPRENDVENVEMDNQKDNCDGEFGNVNNISDEVNFSSGFNTYKKAGGESMDSDHCRESEGSRKDGSLLMLMDELVKVGQTMGYNMDGCMKNIEEIIESQGVDGVFR</sequence>
<feature type="domain" description="Reverse transcriptase" evidence="2">
    <location>
        <begin position="65"/>
        <end position="210"/>
    </location>
</feature>
<dbReference type="InterPro" id="IPR043502">
    <property type="entry name" value="DNA/RNA_pol_sf"/>
</dbReference>
<evidence type="ECO:0000256" key="1">
    <source>
        <dbReference type="SAM" id="MobiDB-lite"/>
    </source>
</evidence>
<organism evidence="3 4">
    <name type="scientific">Tanacetum coccineum</name>
    <dbReference type="NCBI Taxonomy" id="301880"/>
    <lineage>
        <taxon>Eukaryota</taxon>
        <taxon>Viridiplantae</taxon>
        <taxon>Streptophyta</taxon>
        <taxon>Embryophyta</taxon>
        <taxon>Tracheophyta</taxon>
        <taxon>Spermatophyta</taxon>
        <taxon>Magnoliopsida</taxon>
        <taxon>eudicotyledons</taxon>
        <taxon>Gunneridae</taxon>
        <taxon>Pentapetalae</taxon>
        <taxon>asterids</taxon>
        <taxon>campanulids</taxon>
        <taxon>Asterales</taxon>
        <taxon>Asteraceae</taxon>
        <taxon>Asteroideae</taxon>
        <taxon>Anthemideae</taxon>
        <taxon>Anthemidinae</taxon>
        <taxon>Tanacetum</taxon>
    </lineage>
</organism>
<name>A0ABQ4WBQ2_9ASTR</name>
<evidence type="ECO:0000313" key="3">
    <source>
        <dbReference type="EMBL" id="GJS50334.1"/>
    </source>
</evidence>